<dbReference type="AlphaFoldDB" id="A0A0D0IPI2"/>
<keyword evidence="11" id="KW-0443">Lipid metabolism</keyword>
<evidence type="ECO:0000259" key="15">
    <source>
        <dbReference type="Pfam" id="PF00892"/>
    </source>
</evidence>
<evidence type="ECO:0000313" key="17">
    <source>
        <dbReference type="Proteomes" id="UP000032120"/>
    </source>
</evidence>
<dbReference type="GO" id="GO:0005886">
    <property type="term" value="C:plasma membrane"/>
    <property type="evidence" value="ECO:0007669"/>
    <property type="project" value="UniProtKB-SubCell"/>
</dbReference>
<dbReference type="GO" id="GO:0022857">
    <property type="term" value="F:transmembrane transporter activity"/>
    <property type="evidence" value="ECO:0007669"/>
    <property type="project" value="InterPro"/>
</dbReference>
<dbReference type="SUPFAM" id="SSF103481">
    <property type="entry name" value="Multidrug resistance efflux transporter EmrE"/>
    <property type="match status" value="2"/>
</dbReference>
<proteinExistence type="inferred from homology"/>
<evidence type="ECO:0000256" key="12">
    <source>
        <dbReference type="ARBA" id="ARBA00023136"/>
    </source>
</evidence>
<evidence type="ECO:0000256" key="2">
    <source>
        <dbReference type="ARBA" id="ARBA00007362"/>
    </source>
</evidence>
<reference evidence="16 17" key="1">
    <citation type="submission" date="2015-01" db="EMBL/GenBank/DDBJ databases">
        <title>Draft genome sequence of Leucobacter komagatae strain VKM ST2845.</title>
        <authorList>
            <person name="Karlyshev A.V."/>
            <person name="Kudryashova E.B."/>
        </authorList>
    </citation>
    <scope>NUCLEOTIDE SEQUENCE [LARGE SCALE GENOMIC DNA]</scope>
    <source>
        <strain evidence="16 17">VKM ST2845</strain>
    </source>
</reference>
<dbReference type="Proteomes" id="UP000032120">
    <property type="component" value="Unassembled WGS sequence"/>
</dbReference>
<keyword evidence="5" id="KW-0444">Lipid biosynthesis</keyword>
<evidence type="ECO:0000256" key="10">
    <source>
        <dbReference type="ARBA" id="ARBA00022989"/>
    </source>
</evidence>
<comment type="similarity">
    <text evidence="2">Belongs to the EamA transporter family.</text>
</comment>
<keyword evidence="9" id="KW-0448">Lipopolysaccharide biosynthesis</keyword>
<evidence type="ECO:0000256" key="8">
    <source>
        <dbReference type="ARBA" id="ARBA00022692"/>
    </source>
</evidence>
<gene>
    <name evidence="16" type="ORF">SD72_05515</name>
</gene>
<feature type="transmembrane region" description="Helical" evidence="13">
    <location>
        <begin position="234"/>
        <end position="255"/>
    </location>
</feature>
<evidence type="ECO:0000256" key="9">
    <source>
        <dbReference type="ARBA" id="ARBA00022985"/>
    </source>
</evidence>
<dbReference type="PANTHER" id="PTHR30561">
    <property type="entry name" value="SMR FAMILY PROTON-DEPENDENT DRUG EFFLUX TRANSPORTER SUGE"/>
    <property type="match status" value="1"/>
</dbReference>
<comment type="caution">
    <text evidence="16">The sequence shown here is derived from an EMBL/GenBank/DDBJ whole genome shotgun (WGS) entry which is preliminary data.</text>
</comment>
<dbReference type="RefSeq" id="WP_042543445.1">
    <property type="nucleotide sequence ID" value="NZ_JXSQ01000005.1"/>
</dbReference>
<dbReference type="OrthoDB" id="9783707at2"/>
<feature type="transmembrane region" description="Helical" evidence="13">
    <location>
        <begin position="33"/>
        <end position="53"/>
    </location>
</feature>
<accession>A0A0D0IPI2</accession>
<name>A0A0D0IPI2_9MICO</name>
<feature type="transmembrane region" description="Helical" evidence="13">
    <location>
        <begin position="285"/>
        <end position="302"/>
    </location>
</feature>
<feature type="signal peptide" evidence="14">
    <location>
        <begin position="1"/>
        <end position="17"/>
    </location>
</feature>
<keyword evidence="4" id="KW-1003">Cell membrane</keyword>
<evidence type="ECO:0000256" key="3">
    <source>
        <dbReference type="ARBA" id="ARBA00022448"/>
    </source>
</evidence>
<keyword evidence="7" id="KW-0441">Lipid A biosynthesis</keyword>
<keyword evidence="17" id="KW-1185">Reference proteome</keyword>
<dbReference type="PANTHER" id="PTHR30561:SF1">
    <property type="entry name" value="MULTIDRUG TRANSPORTER EMRE"/>
    <property type="match status" value="1"/>
</dbReference>
<dbReference type="InterPro" id="IPR000620">
    <property type="entry name" value="EamA_dom"/>
</dbReference>
<keyword evidence="12 13" id="KW-0472">Membrane</keyword>
<dbReference type="Pfam" id="PF00892">
    <property type="entry name" value="EamA"/>
    <property type="match status" value="1"/>
</dbReference>
<keyword evidence="10 13" id="KW-1133">Transmembrane helix</keyword>
<dbReference type="InterPro" id="IPR000390">
    <property type="entry name" value="Small_drug/metabolite_transptr"/>
</dbReference>
<dbReference type="InterPro" id="IPR037185">
    <property type="entry name" value="EmrE-like"/>
</dbReference>
<dbReference type="EMBL" id="JXSQ01000005">
    <property type="protein sequence ID" value="KIP52962.1"/>
    <property type="molecule type" value="Genomic_DNA"/>
</dbReference>
<keyword evidence="6" id="KW-0997">Cell inner membrane</keyword>
<feature type="transmembrane region" description="Helical" evidence="13">
    <location>
        <begin position="119"/>
        <end position="139"/>
    </location>
</feature>
<evidence type="ECO:0000256" key="11">
    <source>
        <dbReference type="ARBA" id="ARBA00023098"/>
    </source>
</evidence>
<protein>
    <recommendedName>
        <fullName evidence="15">EamA domain-containing protein</fullName>
    </recommendedName>
</protein>
<organism evidence="16 17">
    <name type="scientific">Leucobacter komagatae</name>
    <dbReference type="NCBI Taxonomy" id="55969"/>
    <lineage>
        <taxon>Bacteria</taxon>
        <taxon>Bacillati</taxon>
        <taxon>Actinomycetota</taxon>
        <taxon>Actinomycetes</taxon>
        <taxon>Micrococcales</taxon>
        <taxon>Microbacteriaceae</taxon>
        <taxon>Leucobacter</taxon>
    </lineage>
</organism>
<evidence type="ECO:0000256" key="5">
    <source>
        <dbReference type="ARBA" id="ARBA00022516"/>
    </source>
</evidence>
<evidence type="ECO:0000256" key="6">
    <source>
        <dbReference type="ARBA" id="ARBA00022519"/>
    </source>
</evidence>
<feature type="transmembrane region" description="Helical" evidence="13">
    <location>
        <begin position="160"/>
        <end position="178"/>
    </location>
</feature>
<sequence length="303" mass="31162">MTLTALGLVLAAAVAHAAWNIVAAKSSHSGLPFLFWGAVFSSAIWVCAVPFTGGIGEGSLGSFVLAVVLSGVLHVLYLLVLQRGYRAGDLSTVYATARGSAPVLTVLVSILLFGERPGWLALGGVLLVIVGVSAFGLIGRKAPGSIAARAARTKRGRIDPALAFGLLTGVAIAVYTIWDVFVVNEFGIAPVAFMVGTSVAQAAMFGGMLAAEGARGLAPIRRMRGTVRAEWRRLVVFGVLSPLSYILVLTAAMIAPLSLVAPMRETSVVLVGLYGALRSGENNPALRLGAAALVVCGVVAIGL</sequence>
<feature type="transmembrane region" description="Helical" evidence="13">
    <location>
        <begin position="190"/>
        <end position="213"/>
    </location>
</feature>
<evidence type="ECO:0000256" key="14">
    <source>
        <dbReference type="SAM" id="SignalP"/>
    </source>
</evidence>
<keyword evidence="14" id="KW-0732">Signal</keyword>
<keyword evidence="3" id="KW-0813">Transport</keyword>
<feature type="chain" id="PRO_5002212441" description="EamA domain-containing protein" evidence="14">
    <location>
        <begin position="18"/>
        <end position="303"/>
    </location>
</feature>
<evidence type="ECO:0000256" key="4">
    <source>
        <dbReference type="ARBA" id="ARBA00022475"/>
    </source>
</evidence>
<evidence type="ECO:0000256" key="13">
    <source>
        <dbReference type="SAM" id="Phobius"/>
    </source>
</evidence>
<dbReference type="GO" id="GO:0009103">
    <property type="term" value="P:lipopolysaccharide biosynthetic process"/>
    <property type="evidence" value="ECO:0007669"/>
    <property type="project" value="UniProtKB-KW"/>
</dbReference>
<comment type="subcellular location">
    <subcellularLocation>
        <location evidence="1">Cell membrane</location>
        <topology evidence="1">Multi-pass membrane protein</topology>
    </subcellularLocation>
</comment>
<dbReference type="Gene3D" id="1.10.3730.20">
    <property type="match status" value="1"/>
</dbReference>
<evidence type="ECO:0000256" key="7">
    <source>
        <dbReference type="ARBA" id="ARBA00022556"/>
    </source>
</evidence>
<feature type="transmembrane region" description="Helical" evidence="13">
    <location>
        <begin position="60"/>
        <end position="80"/>
    </location>
</feature>
<evidence type="ECO:0000313" key="16">
    <source>
        <dbReference type="EMBL" id="KIP52962.1"/>
    </source>
</evidence>
<keyword evidence="8 13" id="KW-0812">Transmembrane</keyword>
<feature type="domain" description="EamA" evidence="15">
    <location>
        <begin position="5"/>
        <end position="133"/>
    </location>
</feature>
<evidence type="ECO:0000256" key="1">
    <source>
        <dbReference type="ARBA" id="ARBA00004651"/>
    </source>
</evidence>